<sequence>MNLMISMAAFALAASISPGPVNVVALSSGAQFGLAASLRHVVGATVGFVVLLLFTGFGLHEVLQRYPMLTEIIRWAGVAFLLYLAWKLAMDDGRIDVARPTREPSFFHGAAMQWLNPKAWLAAVAGMGAFVADGEPRLIGLFALIYFVVCYLSVGCWACAGAFLGPWLRSPRRIRVFNRSMAALLAGCAVSLFYV</sequence>
<evidence type="ECO:0000313" key="7">
    <source>
        <dbReference type="EMBL" id="HEF25078.1"/>
    </source>
</evidence>
<dbReference type="PANTHER" id="PTHR30086:SF20">
    <property type="entry name" value="ARGININE EXPORTER PROTEIN ARGO-RELATED"/>
    <property type="match status" value="1"/>
</dbReference>
<dbReference type="PANTHER" id="PTHR30086">
    <property type="entry name" value="ARGININE EXPORTER PROTEIN ARGO"/>
    <property type="match status" value="1"/>
</dbReference>
<gene>
    <name evidence="7" type="ORF">ENP23_04830</name>
</gene>
<dbReference type="GO" id="GO:0033228">
    <property type="term" value="P:cysteine export across plasma membrane"/>
    <property type="evidence" value="ECO:0007669"/>
    <property type="project" value="TreeGrafter"/>
</dbReference>
<dbReference type="GO" id="GO:0005886">
    <property type="term" value="C:plasma membrane"/>
    <property type="evidence" value="ECO:0007669"/>
    <property type="project" value="UniProtKB-SubCell"/>
</dbReference>
<protein>
    <submittedName>
        <fullName evidence="7">LysE family translocator</fullName>
    </submittedName>
</protein>
<reference evidence="7" key="1">
    <citation type="journal article" date="2020" name="mSystems">
        <title>Genome- and Community-Level Interaction Insights into Carbon Utilization and Element Cycling Functions of Hydrothermarchaeota in Hydrothermal Sediment.</title>
        <authorList>
            <person name="Zhou Z."/>
            <person name="Liu Y."/>
            <person name="Xu W."/>
            <person name="Pan J."/>
            <person name="Luo Z.H."/>
            <person name="Li M."/>
        </authorList>
    </citation>
    <scope>NUCLEOTIDE SEQUENCE [LARGE SCALE GENOMIC DNA]</scope>
    <source>
        <strain evidence="7">SpSt-200</strain>
    </source>
</reference>
<dbReference type="GO" id="GO:0015171">
    <property type="term" value="F:amino acid transmembrane transporter activity"/>
    <property type="evidence" value="ECO:0007669"/>
    <property type="project" value="TreeGrafter"/>
</dbReference>
<evidence type="ECO:0000256" key="2">
    <source>
        <dbReference type="ARBA" id="ARBA00022475"/>
    </source>
</evidence>
<keyword evidence="4 6" id="KW-1133">Transmembrane helix</keyword>
<keyword evidence="2" id="KW-1003">Cell membrane</keyword>
<dbReference type="InterPro" id="IPR001123">
    <property type="entry name" value="LeuE-type"/>
</dbReference>
<keyword evidence="3 6" id="KW-0812">Transmembrane</keyword>
<keyword evidence="5 6" id="KW-0472">Membrane</keyword>
<feature type="transmembrane region" description="Helical" evidence="6">
    <location>
        <begin position="138"/>
        <end position="164"/>
    </location>
</feature>
<feature type="transmembrane region" description="Helical" evidence="6">
    <location>
        <begin position="176"/>
        <end position="194"/>
    </location>
</feature>
<organism evidence="7">
    <name type="scientific">Pseudomonas graminis</name>
    <dbReference type="NCBI Taxonomy" id="158627"/>
    <lineage>
        <taxon>Bacteria</taxon>
        <taxon>Pseudomonadati</taxon>
        <taxon>Pseudomonadota</taxon>
        <taxon>Gammaproteobacteria</taxon>
        <taxon>Pseudomonadales</taxon>
        <taxon>Pseudomonadaceae</taxon>
        <taxon>Pseudomonas</taxon>
    </lineage>
</organism>
<accession>A0A7C1X8T2</accession>
<dbReference type="EMBL" id="DSIN01000015">
    <property type="protein sequence ID" value="HEF25078.1"/>
    <property type="molecule type" value="Genomic_DNA"/>
</dbReference>
<evidence type="ECO:0000256" key="4">
    <source>
        <dbReference type="ARBA" id="ARBA00022989"/>
    </source>
</evidence>
<evidence type="ECO:0000256" key="6">
    <source>
        <dbReference type="SAM" id="Phobius"/>
    </source>
</evidence>
<dbReference type="AlphaFoldDB" id="A0A7C1X8T2"/>
<comment type="caution">
    <text evidence="7">The sequence shown here is derived from an EMBL/GenBank/DDBJ whole genome shotgun (WGS) entry which is preliminary data.</text>
</comment>
<feature type="transmembrane region" description="Helical" evidence="6">
    <location>
        <begin position="41"/>
        <end position="60"/>
    </location>
</feature>
<feature type="transmembrane region" description="Helical" evidence="6">
    <location>
        <begin position="72"/>
        <end position="89"/>
    </location>
</feature>
<proteinExistence type="predicted"/>
<evidence type="ECO:0000256" key="5">
    <source>
        <dbReference type="ARBA" id="ARBA00023136"/>
    </source>
</evidence>
<evidence type="ECO:0000256" key="3">
    <source>
        <dbReference type="ARBA" id="ARBA00022692"/>
    </source>
</evidence>
<evidence type="ECO:0000256" key="1">
    <source>
        <dbReference type="ARBA" id="ARBA00004651"/>
    </source>
</evidence>
<comment type="subcellular location">
    <subcellularLocation>
        <location evidence="1">Cell membrane</location>
        <topology evidence="1">Multi-pass membrane protein</topology>
    </subcellularLocation>
</comment>
<dbReference type="Pfam" id="PF01810">
    <property type="entry name" value="LysE"/>
    <property type="match status" value="1"/>
</dbReference>
<name>A0A7C1X8T2_9PSED</name>